<dbReference type="PANTHER" id="PTHR43180:SF66">
    <property type="entry name" value="SHORT-CHAIN DEHYDROGENASE_REDUCTASE FAMILY PROTEIN"/>
    <property type="match status" value="1"/>
</dbReference>
<dbReference type="RefSeq" id="WP_021691369.1">
    <property type="nucleotide sequence ID" value="NZ_BASZ01000009.1"/>
</dbReference>
<dbReference type="PROSITE" id="PS00061">
    <property type="entry name" value="ADH_SHORT"/>
    <property type="match status" value="1"/>
</dbReference>
<protein>
    <submittedName>
        <fullName evidence="3">Glucose 1-dehydrogenase</fullName>
    </submittedName>
</protein>
<evidence type="ECO:0000256" key="2">
    <source>
        <dbReference type="ARBA" id="ARBA00023002"/>
    </source>
</evidence>
<dbReference type="SUPFAM" id="SSF51735">
    <property type="entry name" value="NAD(P)-binding Rossmann-fold domains"/>
    <property type="match status" value="1"/>
</dbReference>
<reference evidence="3 4" key="1">
    <citation type="submission" date="2013-09" db="EMBL/GenBank/DDBJ databases">
        <title>Whole genome shotgun sequence of Novosphingobium tardaugens NBRC 16725.</title>
        <authorList>
            <person name="Isaki S."/>
            <person name="Hosoyama A."/>
            <person name="Tsuchikane K."/>
            <person name="Katsumata H."/>
            <person name="Ando Y."/>
            <person name="Yamazaki S."/>
            <person name="Fujita N."/>
        </authorList>
    </citation>
    <scope>NUCLEOTIDE SEQUENCE [LARGE SCALE GENOMIC DNA]</scope>
    <source>
        <strain evidence="3 4">NBRC 16725</strain>
    </source>
</reference>
<dbReference type="InterPro" id="IPR036291">
    <property type="entry name" value="NAD(P)-bd_dom_sf"/>
</dbReference>
<dbReference type="GO" id="GO:0016491">
    <property type="term" value="F:oxidoreductase activity"/>
    <property type="evidence" value="ECO:0007669"/>
    <property type="project" value="UniProtKB-KW"/>
</dbReference>
<dbReference type="InterPro" id="IPR020904">
    <property type="entry name" value="Sc_DH/Rdtase_CS"/>
</dbReference>
<sequence>MMLQGKVAVITGSAAGIGRQAAIRFAKEGAKVVISDLADEAGEAAAQEIRAAGNDAAYCRCNVMDISDLERLMAFAGTQYGGVDIFWHNAGTASTSVAAQPSGYHRDLTEADWDQQMNVHLKAGFFGARLAVDEMLKRGGGSILFTSSAAALKPPVGTAPPYPIAKHGLILLTKMMATALAKDNIRVNAICPAAIRTAMIESLLNNEATKGIVDALVQQMPMGRILEIDEVVNNALFLVSDNASALTGTILAIDGGRTSL</sequence>
<proteinExistence type="inferred from homology"/>
<evidence type="ECO:0000313" key="4">
    <source>
        <dbReference type="Proteomes" id="UP000016568"/>
    </source>
</evidence>
<keyword evidence="2" id="KW-0560">Oxidoreductase</keyword>
<accession>U2YAU0</accession>
<dbReference type="PRINTS" id="PR00081">
    <property type="entry name" value="GDHRDH"/>
</dbReference>
<gene>
    <name evidence="3" type="primary">gdh</name>
    <name evidence="3" type="ORF">NT2_09_01600</name>
</gene>
<evidence type="ECO:0000313" key="3">
    <source>
        <dbReference type="EMBL" id="GAD50551.1"/>
    </source>
</evidence>
<dbReference type="EMBL" id="BASZ01000009">
    <property type="protein sequence ID" value="GAD50551.1"/>
    <property type="molecule type" value="Genomic_DNA"/>
</dbReference>
<dbReference type="Pfam" id="PF13561">
    <property type="entry name" value="adh_short_C2"/>
    <property type="match status" value="1"/>
</dbReference>
<dbReference type="Proteomes" id="UP000016568">
    <property type="component" value="Unassembled WGS sequence"/>
</dbReference>
<dbReference type="PANTHER" id="PTHR43180">
    <property type="entry name" value="3-OXOACYL-(ACYL-CARRIER-PROTEIN) REDUCTASE (AFU_ORTHOLOGUE AFUA_6G11210)"/>
    <property type="match status" value="1"/>
</dbReference>
<dbReference type="AlphaFoldDB" id="U2YAU0"/>
<name>U2YAU0_9SPHN</name>
<comment type="similarity">
    <text evidence="1">Belongs to the short-chain dehydrogenases/reductases (SDR) family.</text>
</comment>
<dbReference type="eggNOG" id="COG1028">
    <property type="taxonomic scope" value="Bacteria"/>
</dbReference>
<dbReference type="OrthoDB" id="9792355at2"/>
<dbReference type="CDD" id="cd05233">
    <property type="entry name" value="SDR_c"/>
    <property type="match status" value="1"/>
</dbReference>
<dbReference type="InterPro" id="IPR002347">
    <property type="entry name" value="SDR_fam"/>
</dbReference>
<organism evidence="3 4">
    <name type="scientific">Caenibius tardaugens NBRC 16725</name>
    <dbReference type="NCBI Taxonomy" id="1219035"/>
    <lineage>
        <taxon>Bacteria</taxon>
        <taxon>Pseudomonadati</taxon>
        <taxon>Pseudomonadota</taxon>
        <taxon>Alphaproteobacteria</taxon>
        <taxon>Sphingomonadales</taxon>
        <taxon>Erythrobacteraceae</taxon>
        <taxon>Caenibius</taxon>
    </lineage>
</organism>
<comment type="caution">
    <text evidence="3">The sequence shown here is derived from an EMBL/GenBank/DDBJ whole genome shotgun (WGS) entry which is preliminary data.</text>
</comment>
<dbReference type="Gene3D" id="3.40.50.720">
    <property type="entry name" value="NAD(P)-binding Rossmann-like Domain"/>
    <property type="match status" value="1"/>
</dbReference>
<evidence type="ECO:0000256" key="1">
    <source>
        <dbReference type="ARBA" id="ARBA00006484"/>
    </source>
</evidence>
<dbReference type="KEGG" id="ntd:EGO55_04820"/>
<keyword evidence="4" id="KW-1185">Reference proteome</keyword>
<dbReference type="FunFam" id="3.40.50.720:FF:000084">
    <property type="entry name" value="Short-chain dehydrogenase reductase"/>
    <property type="match status" value="1"/>
</dbReference>